<sequence>MFDPKQITSAMLGYAPQFVLSRFSSVIMGVIAAYGVLLFFLGQPPFFMRIGELGLLMTACYWAARGVRYAMARVICAVEGPDAAAATGSAGTTPPASAGSGAAAEGGPNGKLASAAVSRQNEKEAKGLD</sequence>
<feature type="region of interest" description="Disordered" evidence="1">
    <location>
        <begin position="84"/>
        <end position="129"/>
    </location>
</feature>
<feature type="compositionally biased region" description="Low complexity" evidence="1">
    <location>
        <begin position="84"/>
        <end position="106"/>
    </location>
</feature>
<dbReference type="EMBL" id="LJSK01000278">
    <property type="protein sequence ID" value="KPI84211.1"/>
    <property type="molecule type" value="Genomic_DNA"/>
</dbReference>
<keyword evidence="2" id="KW-0812">Transmembrane</keyword>
<feature type="compositionally biased region" description="Basic and acidic residues" evidence="1">
    <location>
        <begin position="120"/>
        <end position="129"/>
    </location>
</feature>
<evidence type="ECO:0000313" key="4">
    <source>
        <dbReference type="Proteomes" id="UP000038009"/>
    </source>
</evidence>
<organism evidence="3 4">
    <name type="scientific">Leptomonas seymouri</name>
    <dbReference type="NCBI Taxonomy" id="5684"/>
    <lineage>
        <taxon>Eukaryota</taxon>
        <taxon>Discoba</taxon>
        <taxon>Euglenozoa</taxon>
        <taxon>Kinetoplastea</taxon>
        <taxon>Metakinetoplastina</taxon>
        <taxon>Trypanosomatida</taxon>
        <taxon>Trypanosomatidae</taxon>
        <taxon>Leishmaniinae</taxon>
        <taxon>Leptomonas</taxon>
    </lineage>
</organism>
<proteinExistence type="predicted"/>
<evidence type="ECO:0000256" key="1">
    <source>
        <dbReference type="SAM" id="MobiDB-lite"/>
    </source>
</evidence>
<keyword evidence="2" id="KW-1133">Transmembrane helix</keyword>
<feature type="transmembrane region" description="Helical" evidence="2">
    <location>
        <begin position="20"/>
        <end position="40"/>
    </location>
</feature>
<comment type="caution">
    <text evidence="3">The sequence shown here is derived from an EMBL/GenBank/DDBJ whole genome shotgun (WGS) entry which is preliminary data.</text>
</comment>
<name>A0A0N1IHX3_LEPSE</name>
<evidence type="ECO:0000256" key="2">
    <source>
        <dbReference type="SAM" id="Phobius"/>
    </source>
</evidence>
<accession>A0A0N1IHX3</accession>
<dbReference type="AlphaFoldDB" id="A0A0N1IHX3"/>
<dbReference type="Proteomes" id="UP000038009">
    <property type="component" value="Unassembled WGS sequence"/>
</dbReference>
<keyword evidence="2" id="KW-0472">Membrane</keyword>
<gene>
    <name evidence="3" type="ORF">ABL78_6727</name>
</gene>
<dbReference type="OrthoDB" id="267289at2759"/>
<reference evidence="3 4" key="1">
    <citation type="journal article" date="2015" name="PLoS Pathog.">
        <title>Leptomonas seymouri: Adaptations to the Dixenous Life Cycle Analyzed by Genome Sequencing, Transcriptome Profiling and Co-infection with Leishmania donovani.</title>
        <authorList>
            <person name="Kraeva N."/>
            <person name="Butenko A."/>
            <person name="Hlavacova J."/>
            <person name="Kostygov A."/>
            <person name="Myskova J."/>
            <person name="Grybchuk D."/>
            <person name="Lestinova T."/>
            <person name="Votypka J."/>
            <person name="Volf P."/>
            <person name="Opperdoes F."/>
            <person name="Flegontov P."/>
            <person name="Lukes J."/>
            <person name="Yurchenko V."/>
        </authorList>
    </citation>
    <scope>NUCLEOTIDE SEQUENCE [LARGE SCALE GENOMIC DNA]</scope>
    <source>
        <strain evidence="3 4">ATCC 30220</strain>
    </source>
</reference>
<protein>
    <submittedName>
        <fullName evidence="3">Uncharacterized protein</fullName>
    </submittedName>
</protein>
<dbReference type="OMA" id="VICAVEG"/>
<evidence type="ECO:0000313" key="3">
    <source>
        <dbReference type="EMBL" id="KPI84211.1"/>
    </source>
</evidence>
<dbReference type="VEuPathDB" id="TriTrypDB:Lsey_0278_0030"/>
<keyword evidence="4" id="KW-1185">Reference proteome</keyword>
<feature type="transmembrane region" description="Helical" evidence="2">
    <location>
        <begin position="46"/>
        <end position="64"/>
    </location>
</feature>